<keyword evidence="1" id="KW-0880">Kelch repeat</keyword>
<dbReference type="InterPro" id="IPR011043">
    <property type="entry name" value="Gal_Oxase/kelch_b-propeller"/>
</dbReference>
<dbReference type="InParanoid" id="A0A1E7EM88"/>
<keyword evidence="2" id="KW-0677">Repeat</keyword>
<evidence type="ECO:0000256" key="3">
    <source>
        <dbReference type="SAM" id="SignalP"/>
    </source>
</evidence>
<protein>
    <recommendedName>
        <fullName evidence="6">Galactose oxidase</fullName>
    </recommendedName>
</protein>
<keyword evidence="5" id="KW-1185">Reference proteome</keyword>
<dbReference type="Proteomes" id="UP000095751">
    <property type="component" value="Unassembled WGS sequence"/>
</dbReference>
<dbReference type="Pfam" id="PF01344">
    <property type="entry name" value="Kelch_1"/>
    <property type="match status" value="1"/>
</dbReference>
<evidence type="ECO:0008006" key="6">
    <source>
        <dbReference type="Google" id="ProtNLM"/>
    </source>
</evidence>
<dbReference type="PANTHER" id="PTHR46093">
    <property type="entry name" value="ACYL-COA-BINDING DOMAIN-CONTAINING PROTEIN 5"/>
    <property type="match status" value="1"/>
</dbReference>
<feature type="chain" id="PRO_5009191998" description="Galactose oxidase" evidence="3">
    <location>
        <begin position="26"/>
        <end position="383"/>
    </location>
</feature>
<evidence type="ECO:0000313" key="4">
    <source>
        <dbReference type="EMBL" id="OEU07052.1"/>
    </source>
</evidence>
<dbReference type="Gene3D" id="2.120.10.80">
    <property type="entry name" value="Kelch-type beta propeller"/>
    <property type="match status" value="2"/>
</dbReference>
<feature type="signal peptide" evidence="3">
    <location>
        <begin position="1"/>
        <end position="25"/>
    </location>
</feature>
<dbReference type="Pfam" id="PF24681">
    <property type="entry name" value="Kelch_KLHDC2_KLHL20_DRC7"/>
    <property type="match status" value="1"/>
</dbReference>
<proteinExistence type="predicted"/>
<keyword evidence="3" id="KW-0732">Signal</keyword>
<dbReference type="PANTHER" id="PTHR46093:SF18">
    <property type="entry name" value="FIBRONECTIN TYPE-III DOMAIN-CONTAINING PROTEIN"/>
    <property type="match status" value="1"/>
</dbReference>
<gene>
    <name evidence="4" type="ORF">FRACYDRAFT_252154</name>
</gene>
<organism evidence="4 5">
    <name type="scientific">Fragilariopsis cylindrus CCMP1102</name>
    <dbReference type="NCBI Taxonomy" id="635003"/>
    <lineage>
        <taxon>Eukaryota</taxon>
        <taxon>Sar</taxon>
        <taxon>Stramenopiles</taxon>
        <taxon>Ochrophyta</taxon>
        <taxon>Bacillariophyta</taxon>
        <taxon>Bacillariophyceae</taxon>
        <taxon>Bacillariophycidae</taxon>
        <taxon>Bacillariales</taxon>
        <taxon>Bacillariaceae</taxon>
        <taxon>Fragilariopsis</taxon>
    </lineage>
</organism>
<evidence type="ECO:0000313" key="5">
    <source>
        <dbReference type="Proteomes" id="UP000095751"/>
    </source>
</evidence>
<sequence length="383" mass="41265">MRYILLLLASCIFCFLQLVLVPVSSWTWSSSRQLDNIGPKVSGHSCIVASTNPDKLLLFGGLTGSSGSPTTADLWKYEHEDGDSTSSIGDGSSASRKRWDLLPTKMQGISRPGKRMYSASAVLAGDNTQHESFYLFGGWDPEEPGSGGKFLDDIWKFSLETNKWDLCSARLPFPISRHSACAIGPDEIVIYTHKGILLFSFDGRDWSVSEQPTTGDGPDGFSMCATCGISNSSSSAELGQDLLVFGGSTQTQELSSATYVLCTQSWTWRKLLVVDDDTPAPLASSCASSIIGRDNQCVIFGGATLGETGLIPQRDTWLLTVNGDSVEWKKIAVGGGDDDDDACRPEGRVAASLTAIGDGIVLQGGWDPVTKETYDQTWILNDK</sequence>
<dbReference type="InterPro" id="IPR006652">
    <property type="entry name" value="Kelch_1"/>
</dbReference>
<dbReference type="KEGG" id="fcy:FRACYDRAFT_252154"/>
<reference evidence="4 5" key="1">
    <citation type="submission" date="2016-09" db="EMBL/GenBank/DDBJ databases">
        <title>Extensive genetic diversity and differential bi-allelic expression allows diatom success in the polar Southern Ocean.</title>
        <authorList>
            <consortium name="DOE Joint Genome Institute"/>
            <person name="Mock T."/>
            <person name="Otillar R.P."/>
            <person name="Strauss J."/>
            <person name="Dupont C."/>
            <person name="Frickenhaus S."/>
            <person name="Maumus F."/>
            <person name="Mcmullan M."/>
            <person name="Sanges R."/>
            <person name="Schmutz J."/>
            <person name="Toseland A."/>
            <person name="Valas R."/>
            <person name="Veluchamy A."/>
            <person name="Ward B.J."/>
            <person name="Allen A."/>
            <person name="Barry K."/>
            <person name="Falciatore A."/>
            <person name="Ferrante M."/>
            <person name="Fortunato A.E."/>
            <person name="Gloeckner G."/>
            <person name="Gruber A."/>
            <person name="Hipkin R."/>
            <person name="Janech M."/>
            <person name="Kroth P."/>
            <person name="Leese F."/>
            <person name="Lindquist E."/>
            <person name="Lyon B.R."/>
            <person name="Martin J."/>
            <person name="Mayer C."/>
            <person name="Parker M."/>
            <person name="Quesneville H."/>
            <person name="Raymond J."/>
            <person name="Uhlig C."/>
            <person name="Valentin K.U."/>
            <person name="Worden A.Z."/>
            <person name="Armbrust E.V."/>
            <person name="Bowler C."/>
            <person name="Green B."/>
            <person name="Moulton V."/>
            <person name="Van Oosterhout C."/>
            <person name="Grigoriev I."/>
        </authorList>
    </citation>
    <scope>NUCLEOTIDE SEQUENCE [LARGE SCALE GENOMIC DNA]</scope>
    <source>
        <strain evidence="4 5">CCMP1102</strain>
    </source>
</reference>
<dbReference type="SUPFAM" id="SSF50965">
    <property type="entry name" value="Galactose oxidase, central domain"/>
    <property type="match status" value="1"/>
</dbReference>
<dbReference type="EMBL" id="KV784392">
    <property type="protein sequence ID" value="OEU07052.1"/>
    <property type="molecule type" value="Genomic_DNA"/>
</dbReference>
<name>A0A1E7EM88_9STRA</name>
<evidence type="ECO:0000256" key="2">
    <source>
        <dbReference type="ARBA" id="ARBA00022737"/>
    </source>
</evidence>
<dbReference type="OrthoDB" id="10251809at2759"/>
<accession>A0A1E7EM88</accession>
<dbReference type="AlphaFoldDB" id="A0A1E7EM88"/>
<evidence type="ECO:0000256" key="1">
    <source>
        <dbReference type="ARBA" id="ARBA00022441"/>
    </source>
</evidence>
<dbReference type="SMART" id="SM00612">
    <property type="entry name" value="Kelch"/>
    <property type="match status" value="1"/>
</dbReference>
<dbReference type="InterPro" id="IPR015915">
    <property type="entry name" value="Kelch-typ_b-propeller"/>
</dbReference>